<comment type="caution">
    <text evidence="1">The sequence shown here is derived from an EMBL/GenBank/DDBJ whole genome shotgun (WGS) entry which is preliminary data.</text>
</comment>
<dbReference type="GO" id="GO:0051213">
    <property type="term" value="F:dioxygenase activity"/>
    <property type="evidence" value="ECO:0007669"/>
    <property type="project" value="InterPro"/>
</dbReference>
<organism evidence="1 2">
    <name type="scientific">Helicocarpus griseus UAMH5409</name>
    <dbReference type="NCBI Taxonomy" id="1447875"/>
    <lineage>
        <taxon>Eukaryota</taxon>
        <taxon>Fungi</taxon>
        <taxon>Dikarya</taxon>
        <taxon>Ascomycota</taxon>
        <taxon>Pezizomycotina</taxon>
        <taxon>Eurotiomycetes</taxon>
        <taxon>Eurotiomycetidae</taxon>
        <taxon>Onygenales</taxon>
        <taxon>Ajellomycetaceae</taxon>
        <taxon>Helicocarpus</taxon>
    </lineage>
</organism>
<dbReference type="AlphaFoldDB" id="A0A2B7XUK6"/>
<name>A0A2B7XUK6_9EURO</name>
<proteinExistence type="predicted"/>
<evidence type="ECO:0000313" key="1">
    <source>
        <dbReference type="EMBL" id="PGH12167.1"/>
    </source>
</evidence>
<dbReference type="EMBL" id="PDNB01000062">
    <property type="protein sequence ID" value="PGH12167.1"/>
    <property type="molecule type" value="Genomic_DNA"/>
</dbReference>
<dbReference type="Gene3D" id="2.60.120.620">
    <property type="entry name" value="q2cbj1_9rhob like domain"/>
    <property type="match status" value="1"/>
</dbReference>
<evidence type="ECO:0008006" key="3">
    <source>
        <dbReference type="Google" id="ProtNLM"/>
    </source>
</evidence>
<keyword evidence="2" id="KW-1185">Reference proteome</keyword>
<dbReference type="OrthoDB" id="5307791at2759"/>
<accession>A0A2B7XUK6</accession>
<evidence type="ECO:0000313" key="2">
    <source>
        <dbReference type="Proteomes" id="UP000223968"/>
    </source>
</evidence>
<dbReference type="InterPro" id="IPR018724">
    <property type="entry name" value="2OG-Fe_dioxygenase"/>
</dbReference>
<dbReference type="Pfam" id="PF10014">
    <property type="entry name" value="2OG-Fe_Oxy_2"/>
    <property type="match status" value="1"/>
</dbReference>
<reference evidence="1 2" key="1">
    <citation type="submission" date="2017-10" db="EMBL/GenBank/DDBJ databases">
        <title>Comparative genomics in systemic dimorphic fungi from Ajellomycetaceae.</title>
        <authorList>
            <person name="Munoz J.F."/>
            <person name="Mcewen J.G."/>
            <person name="Clay O.K."/>
            <person name="Cuomo C.A."/>
        </authorList>
    </citation>
    <scope>NUCLEOTIDE SEQUENCE [LARGE SCALE GENOMIC DNA]</scope>
    <source>
        <strain evidence="1 2">UAMH5409</strain>
    </source>
</reference>
<dbReference type="STRING" id="1447875.A0A2B7XUK6"/>
<dbReference type="Proteomes" id="UP000223968">
    <property type="component" value="Unassembled WGS sequence"/>
</dbReference>
<gene>
    <name evidence="1" type="ORF">AJ79_04461</name>
</gene>
<sequence length="299" mass="34263">MAIQPTSAVTRAVIAELILLREKFIKNRLIFVESARMIPILKVLGATDEDLEKTKTVSDSLRDDPTLPFRKSKNGRFCFDFEQSQIRRLEFQPFVLSAGEDFVRHDSGQTREFQEIDEDLQGNSVLHALFVFKALIFHGVPVKQRPKLDYHTENFICTLFNLRTVTNKDLVGEPALEGVHSDGVDFTMTTFLGSENMTSDSAVTFVHDMRAKNALRWNKVNPEHTLGSHQHRNFLDTLLFVDHERKHSLSPVQAIDPERPATRDMLIFFTRKPVVEGHISHPYDSLNSHQRLPMRVDLA</sequence>
<protein>
    <recommendedName>
        <fullName evidence="3">Fe2OG dioxygenase domain-containing protein</fullName>
    </recommendedName>
</protein>